<feature type="region of interest" description="Disordered" evidence="1">
    <location>
        <begin position="154"/>
        <end position="174"/>
    </location>
</feature>
<feature type="region of interest" description="Disordered" evidence="1">
    <location>
        <begin position="47"/>
        <end position="85"/>
    </location>
</feature>
<reference evidence="2 3" key="1">
    <citation type="journal article" date="2014" name="Nat. Commun.">
        <title>Molecular traces of alternative social organization in a termite genome.</title>
        <authorList>
            <person name="Terrapon N."/>
            <person name="Li C."/>
            <person name="Robertson H.M."/>
            <person name="Ji L."/>
            <person name="Meng X."/>
            <person name="Booth W."/>
            <person name="Chen Z."/>
            <person name="Childers C.P."/>
            <person name="Glastad K.M."/>
            <person name="Gokhale K."/>
            <person name="Gowin J."/>
            <person name="Gronenberg W."/>
            <person name="Hermansen R.A."/>
            <person name="Hu H."/>
            <person name="Hunt B.G."/>
            <person name="Huylmans A.K."/>
            <person name="Khalil S.M."/>
            <person name="Mitchell R.D."/>
            <person name="Munoz-Torres M.C."/>
            <person name="Mustard J.A."/>
            <person name="Pan H."/>
            <person name="Reese J.T."/>
            <person name="Scharf M.E."/>
            <person name="Sun F."/>
            <person name="Vogel H."/>
            <person name="Xiao J."/>
            <person name="Yang W."/>
            <person name="Yang Z."/>
            <person name="Yang Z."/>
            <person name="Zhou J."/>
            <person name="Zhu J."/>
            <person name="Brent C.S."/>
            <person name="Elsik C.G."/>
            <person name="Goodisman M.A."/>
            <person name="Liberles D.A."/>
            <person name="Roe R.M."/>
            <person name="Vargo E.L."/>
            <person name="Vilcinskas A."/>
            <person name="Wang J."/>
            <person name="Bornberg-Bauer E."/>
            <person name="Korb J."/>
            <person name="Zhang G."/>
            <person name="Liebig J."/>
        </authorList>
    </citation>
    <scope>NUCLEOTIDE SEQUENCE [LARGE SCALE GENOMIC DNA]</scope>
    <source>
        <tissue evidence="2">Whole organism</tissue>
    </source>
</reference>
<dbReference type="GO" id="GO:0007030">
    <property type="term" value="P:Golgi organization"/>
    <property type="evidence" value="ECO:0007669"/>
    <property type="project" value="TreeGrafter"/>
</dbReference>
<dbReference type="GO" id="GO:0012507">
    <property type="term" value="C:ER to Golgi transport vesicle membrane"/>
    <property type="evidence" value="ECO:0007669"/>
    <property type="project" value="TreeGrafter"/>
</dbReference>
<protein>
    <submittedName>
        <fullName evidence="2">Uncharacterized protein</fullName>
    </submittedName>
</protein>
<proteinExistence type="predicted"/>
<evidence type="ECO:0000313" key="2">
    <source>
        <dbReference type="EMBL" id="KDR23530.1"/>
    </source>
</evidence>
<evidence type="ECO:0000256" key="1">
    <source>
        <dbReference type="SAM" id="MobiDB-lite"/>
    </source>
</evidence>
<dbReference type="PANTHER" id="PTHR13402:SF6">
    <property type="entry name" value="SECRETORY 16, ISOFORM I"/>
    <property type="match status" value="1"/>
</dbReference>
<dbReference type="Proteomes" id="UP000027135">
    <property type="component" value="Unassembled WGS sequence"/>
</dbReference>
<dbReference type="GO" id="GO:0070973">
    <property type="term" value="P:protein localization to endoplasmic reticulum exit site"/>
    <property type="evidence" value="ECO:0007669"/>
    <property type="project" value="TreeGrafter"/>
</dbReference>
<keyword evidence="3" id="KW-1185">Reference proteome</keyword>
<dbReference type="OrthoDB" id="8918678at2759"/>
<dbReference type="PANTHER" id="PTHR13402">
    <property type="entry name" value="RGPR-RELATED"/>
    <property type="match status" value="1"/>
</dbReference>
<name>A0A067RS19_ZOONE</name>
<feature type="region of interest" description="Disordered" evidence="1">
    <location>
        <begin position="121"/>
        <end position="142"/>
    </location>
</feature>
<dbReference type="GO" id="GO:0070971">
    <property type="term" value="C:endoplasmic reticulum exit site"/>
    <property type="evidence" value="ECO:0007669"/>
    <property type="project" value="TreeGrafter"/>
</dbReference>
<dbReference type="EMBL" id="KK852460">
    <property type="protein sequence ID" value="KDR23530.1"/>
    <property type="molecule type" value="Genomic_DNA"/>
</dbReference>
<dbReference type="InParanoid" id="A0A067RS19"/>
<organism evidence="2 3">
    <name type="scientific">Zootermopsis nevadensis</name>
    <name type="common">Dampwood termite</name>
    <dbReference type="NCBI Taxonomy" id="136037"/>
    <lineage>
        <taxon>Eukaryota</taxon>
        <taxon>Metazoa</taxon>
        <taxon>Ecdysozoa</taxon>
        <taxon>Arthropoda</taxon>
        <taxon>Hexapoda</taxon>
        <taxon>Insecta</taxon>
        <taxon>Pterygota</taxon>
        <taxon>Neoptera</taxon>
        <taxon>Polyneoptera</taxon>
        <taxon>Dictyoptera</taxon>
        <taxon>Blattodea</taxon>
        <taxon>Blattoidea</taxon>
        <taxon>Termitoidae</taxon>
        <taxon>Termopsidae</taxon>
        <taxon>Zootermopsis</taxon>
    </lineage>
</organism>
<dbReference type="eggNOG" id="KOG1913">
    <property type="taxonomic scope" value="Eukaryota"/>
</dbReference>
<sequence length="308" mass="33216">MTSVGDDYSNSETLVAANTSMQQQNNYWNMSATNAEVMGCVTLPGSTSQMTLQEEPPTSQSEPSVGVKSPIKQKQKEQVSKPAGGTHSWLGGIWNRFSLRLSNQMKLPDDKNPSIVWDPDKKRWTDVNGDGGEVSGDLPLPPKTSELPIMAKSMSVSGGEGPASRSSGSNVFKLNGPGKGSKAKYLEVLEGTKTSNLAPDNYAPVIPPQASVKYLIPVPVESSDAPTDFLTSAASSTYEQTAEQSHLSRWSSTSSLSREVQKYTMRWQQNKAIQGIAAYPAPMMFDPASFTQKAGVGTISNSLKRYPN</sequence>
<dbReference type="AlphaFoldDB" id="A0A067RS19"/>
<accession>A0A067RS19</accession>
<gene>
    <name evidence="2" type="ORF">L798_08737</name>
</gene>
<feature type="compositionally biased region" description="Polar residues" evidence="1">
    <location>
        <begin position="47"/>
        <end position="63"/>
    </location>
</feature>
<evidence type="ECO:0000313" key="3">
    <source>
        <dbReference type="Proteomes" id="UP000027135"/>
    </source>
</evidence>
<dbReference type="STRING" id="136037.A0A067RS19"/>